<dbReference type="OrthoDB" id="1414216at2759"/>
<feature type="compositionally biased region" description="Low complexity" evidence="4">
    <location>
        <begin position="1278"/>
        <end position="1291"/>
    </location>
</feature>
<comment type="function">
    <text evidence="2">mRNA-binding protein involved in proper cytoplasmic distribution of mitochondria.</text>
</comment>
<dbReference type="Gene3D" id="1.25.40.10">
    <property type="entry name" value="Tetratricopeptide repeat domain"/>
    <property type="match status" value="2"/>
</dbReference>
<dbReference type="GO" id="GO:0003729">
    <property type="term" value="F:mRNA binding"/>
    <property type="evidence" value="ECO:0007669"/>
    <property type="project" value="TreeGrafter"/>
</dbReference>
<name>A0A8H3J265_9LECA</name>
<feature type="region of interest" description="Disordered" evidence="4">
    <location>
        <begin position="175"/>
        <end position="195"/>
    </location>
</feature>
<evidence type="ECO:0000256" key="4">
    <source>
        <dbReference type="SAM" id="MobiDB-lite"/>
    </source>
</evidence>
<dbReference type="PANTHER" id="PTHR12601">
    <property type="entry name" value="EUKARYOTIC TRANSLATION INITIATION FACTOR 3 SUBUNIT EIF-3"/>
    <property type="match status" value="1"/>
</dbReference>
<dbReference type="InterPro" id="IPR019734">
    <property type="entry name" value="TPR_rpt"/>
</dbReference>
<gene>
    <name evidence="2 6" type="primary">CLU1</name>
    <name evidence="2" type="synonym">TIF31</name>
    <name evidence="6" type="ORF">IMSHALPRED_001304</name>
</gene>
<keyword evidence="1 2" id="KW-0963">Cytoplasm</keyword>
<proteinExistence type="inferred from homology"/>
<protein>
    <recommendedName>
        <fullName evidence="2">Clustered mitochondria protein homolog</fullName>
    </recommendedName>
    <alternativeName>
        <fullName evidence="2">Protein TIF31 homolog</fullName>
    </alternativeName>
</protein>
<evidence type="ECO:0000256" key="2">
    <source>
        <dbReference type="HAMAP-Rule" id="MF_03013"/>
    </source>
</evidence>
<sequence length="1335" mass="148112">MSENSTEANAKADLENLNLTISKETTSHQNISTDFANEETTVSKQGAAKEEQTIDNVFQVTIKLPHQPYEIQIMVSTQEQVQDLRQSIIDSPGSFQYSCFHLEHKGERINDYVELSEVKGLAAGSGVKLVEDPYTEKEARMHLIRIRDIIGAAGNRVDTLHGISAGLSLHDTVSPWKDPAAPSPPTDIPAAASPSGAPHALADYALDTPPSMRTIIPTDQEQPPKTIKSLGVSAWNPPPPFLRQQGHLLYLQLTTNEGEQFQITSHISGFFVNRSSNSKFDPFPRPPPKNAAAHSLFSLISVLSQSFSKSFETLLDANNKRDPLANFQLTNAIPSSPWLVAPTVTSLSSHQPDLTRTQETFLLSGVENTETLRDWNEEIQSTRELPRETVQDRVFRERLISKVFAEFNEAAARGAMMVARGEVAPLNPTESKDAQIFVYNNVFYSFGADGVGTFTSEGGDAAARVAVGKDVGGVKAINQLDIAGLATPGTIIVDYLGKRLVAQSIVPGIFKQREPEEHQVDYGGVEGRDVVAENEAFVPTFSQASRALKVKKHPVWDKEGKRHVLEGSVETKGLLGTDGRKYILDLYRLTPLDVTWLEEHCKDGNELTIESQSHNYPHRMTTLRPELVEAYWRLKMGEYVQEEVKRRKASAKADGPAATMNATGESQVNGVEKINGEHQTEKDKPSEPKDKTEDQSPEEDRVDISAFSLSLNPDVFSGQVPQTNEEKEEWANDEREVRAVCAHLHKKIIPEMIKDLREGEVGFPMDGQSLSRLMHRRGVNLRYLGKLATLTENEDARLRALKALTVQEMVARAFKHVAHRYLKHLPMAFTANCLCHLLNCLLGAGLNESPEAQIDEDLRDLYMDADYSFAKLTPHSLKGEIEAQVRTRYQYVLDDAWTHEIRHIQLLRSIALKLGLQLICRDYQFTPETQTNTEKSKLEANGFANGNVKYSGNSHACGNATGKKKKKNGGPTSPVTNGSDTPSQQSTFSPEDIANMVPIIKDACPKSVLAEEALEAGKISMMQNQKEIGQELLLESLTLHEQIYGILHPEVARVYHQLAMLYYQLDEKNAAIELAHKAVIISERTLGIDSNETILSYLNLALFEHGNRNTTVALACVRHALELWKIIYGSKHPDSITTLNNAAVMLQQLQFYPESRQWFETSLAISEEVSGKQSVNTATLLFQLAQALVLDQDHKGAVHRIREAYSIFLSKLGPDDPNTKESEKWLEQLTQNAVSMAKHAKDVQARRLRRVFFNPRATTMGARPQPQVGQPTSEVASGRDISSRSSNSFDSRSIDELVKIIENGDNISKTSTGKKRTTRSNPKRRGGAGAIGAQA</sequence>
<dbReference type="InterPro" id="IPR033646">
    <property type="entry name" value="CLU-central"/>
</dbReference>
<keyword evidence="7" id="KW-1185">Reference proteome</keyword>
<dbReference type="GO" id="GO:0048312">
    <property type="term" value="P:intracellular distribution of mitochondria"/>
    <property type="evidence" value="ECO:0007669"/>
    <property type="project" value="TreeGrafter"/>
</dbReference>
<feature type="domain" description="Clu" evidence="5">
    <location>
        <begin position="348"/>
        <end position="597"/>
    </location>
</feature>
<dbReference type="InterPro" id="IPR028275">
    <property type="entry name" value="CLU_N"/>
</dbReference>
<comment type="caution">
    <text evidence="6">The sequence shown here is derived from an EMBL/GenBank/DDBJ whole genome shotgun (WGS) entry which is preliminary data.</text>
</comment>
<comment type="subcellular location">
    <subcellularLocation>
        <location evidence="2">Cytoplasm</location>
    </subcellularLocation>
</comment>
<dbReference type="EMBL" id="CAJPDT010000117">
    <property type="protein sequence ID" value="CAF9939342.1"/>
    <property type="molecule type" value="Genomic_DNA"/>
</dbReference>
<feature type="repeat" description="TPR" evidence="3">
    <location>
        <begin position="1052"/>
        <end position="1085"/>
    </location>
</feature>
<dbReference type="InterPro" id="IPR011990">
    <property type="entry name" value="TPR-like_helical_dom_sf"/>
</dbReference>
<reference evidence="6" key="1">
    <citation type="submission" date="2021-03" db="EMBL/GenBank/DDBJ databases">
        <authorList>
            <person name="Tagirdzhanova G."/>
        </authorList>
    </citation>
    <scope>NUCLEOTIDE SEQUENCE</scope>
</reference>
<dbReference type="Pfam" id="PF15044">
    <property type="entry name" value="CLU_N"/>
    <property type="match status" value="1"/>
</dbReference>
<keyword evidence="3" id="KW-0802">TPR repeat</keyword>
<feature type="region of interest" description="Disordered" evidence="4">
    <location>
        <begin position="648"/>
        <end position="700"/>
    </location>
</feature>
<dbReference type="PROSITE" id="PS50005">
    <property type="entry name" value="TPR"/>
    <property type="match status" value="1"/>
</dbReference>
<dbReference type="Pfam" id="PF13374">
    <property type="entry name" value="TPR_10"/>
    <property type="match status" value="2"/>
</dbReference>
<evidence type="ECO:0000256" key="3">
    <source>
        <dbReference type="PROSITE-ProRule" id="PRU00339"/>
    </source>
</evidence>
<dbReference type="CDD" id="cd15466">
    <property type="entry name" value="CLU-central"/>
    <property type="match status" value="1"/>
</dbReference>
<dbReference type="GO" id="GO:0007005">
    <property type="term" value="P:mitochondrion organization"/>
    <property type="evidence" value="ECO:0007669"/>
    <property type="project" value="UniProtKB-UniRule"/>
</dbReference>
<feature type="region of interest" description="Disordered" evidence="4">
    <location>
        <begin position="1259"/>
        <end position="1335"/>
    </location>
</feature>
<keyword evidence="2" id="KW-0694">RNA-binding</keyword>
<evidence type="ECO:0000256" key="1">
    <source>
        <dbReference type="ARBA" id="ARBA00022490"/>
    </source>
</evidence>
<feature type="region of interest" description="Disordered" evidence="4">
    <location>
        <begin position="955"/>
        <end position="989"/>
    </location>
</feature>
<dbReference type="FunFam" id="1.25.40.10:FF:000293">
    <property type="entry name" value="Clustered mitochondria protein homolog"/>
    <property type="match status" value="1"/>
</dbReference>
<dbReference type="Pfam" id="PF13424">
    <property type="entry name" value="TPR_12"/>
    <property type="match status" value="1"/>
</dbReference>
<comment type="subunit">
    <text evidence="2">May associate with the eukaryotic translation initiation factor 3 (eIF-3) complex.</text>
</comment>
<dbReference type="HAMAP" id="MF_03013">
    <property type="entry name" value="CLU"/>
    <property type="match status" value="1"/>
</dbReference>
<dbReference type="GO" id="GO:0005737">
    <property type="term" value="C:cytoplasm"/>
    <property type="evidence" value="ECO:0007669"/>
    <property type="project" value="UniProtKB-SubCell"/>
</dbReference>
<dbReference type="Proteomes" id="UP000664534">
    <property type="component" value="Unassembled WGS sequence"/>
</dbReference>
<dbReference type="InterPro" id="IPR023231">
    <property type="entry name" value="GSKIP_dom_sf"/>
</dbReference>
<dbReference type="Pfam" id="PF12807">
    <property type="entry name" value="eIF3_p135"/>
    <property type="match status" value="1"/>
</dbReference>
<accession>A0A8H3J265</accession>
<feature type="compositionally biased region" description="Polar residues" evidence="4">
    <location>
        <begin position="970"/>
        <end position="989"/>
    </location>
</feature>
<dbReference type="PROSITE" id="PS51823">
    <property type="entry name" value="CLU"/>
    <property type="match status" value="1"/>
</dbReference>
<dbReference type="PANTHER" id="PTHR12601:SF6">
    <property type="entry name" value="CLUSTERED MITOCHONDRIA PROTEIN HOMOLOG"/>
    <property type="match status" value="1"/>
</dbReference>
<dbReference type="InterPro" id="IPR025697">
    <property type="entry name" value="CLU_dom"/>
</dbReference>
<evidence type="ECO:0000259" key="5">
    <source>
        <dbReference type="PROSITE" id="PS51823"/>
    </source>
</evidence>
<dbReference type="SUPFAM" id="SSF103107">
    <property type="entry name" value="Hypothetical protein c14orf129, hspc210"/>
    <property type="match status" value="1"/>
</dbReference>
<organism evidence="6 7">
    <name type="scientific">Imshaugia aleurites</name>
    <dbReference type="NCBI Taxonomy" id="172621"/>
    <lineage>
        <taxon>Eukaryota</taxon>
        <taxon>Fungi</taxon>
        <taxon>Dikarya</taxon>
        <taxon>Ascomycota</taxon>
        <taxon>Pezizomycotina</taxon>
        <taxon>Lecanoromycetes</taxon>
        <taxon>OSLEUM clade</taxon>
        <taxon>Lecanoromycetidae</taxon>
        <taxon>Lecanorales</taxon>
        <taxon>Lecanorineae</taxon>
        <taxon>Parmeliaceae</taxon>
        <taxon>Imshaugia</taxon>
    </lineage>
</organism>
<dbReference type="Pfam" id="PF13236">
    <property type="entry name" value="CLU"/>
    <property type="match status" value="1"/>
</dbReference>
<feature type="compositionally biased region" description="Basic residues" evidence="4">
    <location>
        <begin position="1312"/>
        <end position="1326"/>
    </location>
</feature>
<evidence type="ECO:0000313" key="6">
    <source>
        <dbReference type="EMBL" id="CAF9939342.1"/>
    </source>
</evidence>
<feature type="compositionally biased region" description="Polar residues" evidence="4">
    <location>
        <begin position="660"/>
        <end position="669"/>
    </location>
</feature>
<feature type="compositionally biased region" description="Basic and acidic residues" evidence="4">
    <location>
        <begin position="674"/>
        <end position="700"/>
    </location>
</feature>
<dbReference type="InterPro" id="IPR027523">
    <property type="entry name" value="CLU_prot"/>
</dbReference>
<dbReference type="SUPFAM" id="SSF48452">
    <property type="entry name" value="TPR-like"/>
    <property type="match status" value="1"/>
</dbReference>
<evidence type="ECO:0000313" key="7">
    <source>
        <dbReference type="Proteomes" id="UP000664534"/>
    </source>
</evidence>
<comment type="similarity">
    <text evidence="2">Belongs to the CLU family.</text>
</comment>